<evidence type="ECO:0000313" key="3">
    <source>
        <dbReference type="Proteomes" id="UP000887572"/>
    </source>
</evidence>
<dbReference type="Pfam" id="PF11261">
    <property type="entry name" value="IRF-2BP1_2"/>
    <property type="match status" value="1"/>
</dbReference>
<dbReference type="InterPro" id="IPR022750">
    <property type="entry name" value="IRF-2BP1_2-like_Znf"/>
</dbReference>
<reference evidence="4" key="1">
    <citation type="submission" date="2022-11" db="UniProtKB">
        <authorList>
            <consortium name="WormBaseParasite"/>
        </authorList>
    </citation>
    <scope>IDENTIFICATION</scope>
</reference>
<dbReference type="AlphaFoldDB" id="A0A914GUA1"/>
<evidence type="ECO:0000256" key="1">
    <source>
        <dbReference type="SAM" id="MobiDB-lite"/>
    </source>
</evidence>
<accession>A0A914GUA1</accession>
<feature type="region of interest" description="Disordered" evidence="1">
    <location>
        <begin position="13"/>
        <end position="74"/>
    </location>
</feature>
<proteinExistence type="predicted"/>
<protein>
    <submittedName>
        <fullName evidence="4">Interferon regulatory factor 2-binding protein 1 &amp; 2 zinc finger domain-containing protein</fullName>
    </submittedName>
</protein>
<dbReference type="WBParaSite" id="Gr19_v10_g11397.t1">
    <property type="protein sequence ID" value="Gr19_v10_g11397.t1"/>
    <property type="gene ID" value="Gr19_v10_g11397"/>
</dbReference>
<sequence>MQSISATELAALNMQQQQQQQQMNGNGNAQAIPDGQNQQSIVGNKRISTSNSQQPQQRLVGSMPGSAFGQSTGSGSNSLGVSASASSFLLRNSKANCFLCDLPRMPWAIVHDYAESVCRGCVNYEGAEKIEAVIESARRMKQIHSALSAGLCPSAISNTIPLGSLDLLNGTTSQLKSHSFTTHSGQQFPVNGSGIGLASTAVHVLLQRTAPTVTRHRRE</sequence>
<feature type="compositionally biased region" description="Polar residues" evidence="1">
    <location>
        <begin position="35"/>
        <end position="59"/>
    </location>
</feature>
<evidence type="ECO:0000259" key="2">
    <source>
        <dbReference type="Pfam" id="PF11261"/>
    </source>
</evidence>
<dbReference type="Proteomes" id="UP000887572">
    <property type="component" value="Unplaced"/>
</dbReference>
<feature type="domain" description="Interferon regulatory factor 2-binding protein 1/2-like zinc finger" evidence="2">
    <location>
        <begin position="95"/>
        <end position="144"/>
    </location>
</feature>
<keyword evidence="3" id="KW-1185">Reference proteome</keyword>
<feature type="compositionally biased region" description="Low complexity" evidence="1">
    <location>
        <begin position="13"/>
        <end position="31"/>
    </location>
</feature>
<evidence type="ECO:0000313" key="4">
    <source>
        <dbReference type="WBParaSite" id="Gr19_v10_g11397.t1"/>
    </source>
</evidence>
<organism evidence="3 4">
    <name type="scientific">Globodera rostochiensis</name>
    <name type="common">Golden nematode worm</name>
    <name type="synonym">Heterodera rostochiensis</name>
    <dbReference type="NCBI Taxonomy" id="31243"/>
    <lineage>
        <taxon>Eukaryota</taxon>
        <taxon>Metazoa</taxon>
        <taxon>Ecdysozoa</taxon>
        <taxon>Nematoda</taxon>
        <taxon>Chromadorea</taxon>
        <taxon>Rhabditida</taxon>
        <taxon>Tylenchina</taxon>
        <taxon>Tylenchomorpha</taxon>
        <taxon>Tylenchoidea</taxon>
        <taxon>Heteroderidae</taxon>
        <taxon>Heteroderinae</taxon>
        <taxon>Globodera</taxon>
    </lineage>
</organism>
<name>A0A914GUA1_GLORO</name>